<dbReference type="InterPro" id="IPR036389">
    <property type="entry name" value="RNase_III_sf"/>
</dbReference>
<protein>
    <recommendedName>
        <fullName evidence="18">P-loop containing nucleoside triphosphate hydrolase protein</fullName>
    </recommendedName>
</protein>
<evidence type="ECO:0008006" key="18">
    <source>
        <dbReference type="Google" id="ProtNLM"/>
    </source>
</evidence>
<dbReference type="PANTHER" id="PTHR14950:SF37">
    <property type="entry name" value="ENDORIBONUCLEASE DICER"/>
    <property type="match status" value="1"/>
</dbReference>
<feature type="domain" description="Dicer dsRNA-binding fold" evidence="15">
    <location>
        <begin position="533"/>
        <end position="626"/>
    </location>
</feature>
<dbReference type="InterPro" id="IPR001650">
    <property type="entry name" value="Helicase_C-like"/>
</dbReference>
<evidence type="ECO:0000256" key="2">
    <source>
        <dbReference type="ARBA" id="ARBA00022723"/>
    </source>
</evidence>
<keyword evidence="5" id="KW-0378">Hydrolase</keyword>
<evidence type="ECO:0000256" key="9">
    <source>
        <dbReference type="ARBA" id="ARBA00023158"/>
    </source>
</evidence>
<gene>
    <name evidence="16" type="ORF">BDV98DRAFT_497214</name>
</gene>
<evidence type="ECO:0000259" key="13">
    <source>
        <dbReference type="PROSITE" id="PS51192"/>
    </source>
</evidence>
<dbReference type="InterPro" id="IPR000999">
    <property type="entry name" value="RNase_III_dom"/>
</dbReference>
<comment type="cofactor">
    <cofactor evidence="1">
        <name>Mn(2+)</name>
        <dbReference type="ChEBI" id="CHEBI:29035"/>
    </cofactor>
</comment>
<dbReference type="PROSITE" id="PS00517">
    <property type="entry name" value="RNASE_3_1"/>
    <property type="match status" value="1"/>
</dbReference>
<dbReference type="InterPro" id="IPR014001">
    <property type="entry name" value="Helicase_ATP-bd"/>
</dbReference>
<dbReference type="Gene3D" id="3.40.50.300">
    <property type="entry name" value="P-loop containing nucleotide triphosphate hydrolases"/>
    <property type="match status" value="2"/>
</dbReference>
<dbReference type="GO" id="GO:0031047">
    <property type="term" value="P:regulatory ncRNA-mediated gene silencing"/>
    <property type="evidence" value="ECO:0007669"/>
    <property type="project" value="UniProtKB-KW"/>
</dbReference>
<dbReference type="GO" id="GO:0004525">
    <property type="term" value="F:ribonuclease III activity"/>
    <property type="evidence" value="ECO:0007669"/>
    <property type="project" value="InterPro"/>
</dbReference>
<dbReference type="SMART" id="SM00487">
    <property type="entry name" value="DEXDc"/>
    <property type="match status" value="1"/>
</dbReference>
<evidence type="ECO:0000256" key="3">
    <source>
        <dbReference type="ARBA" id="ARBA00022737"/>
    </source>
</evidence>
<organism evidence="16 17">
    <name type="scientific">Pterulicium gracile</name>
    <dbReference type="NCBI Taxonomy" id="1884261"/>
    <lineage>
        <taxon>Eukaryota</taxon>
        <taxon>Fungi</taxon>
        <taxon>Dikarya</taxon>
        <taxon>Basidiomycota</taxon>
        <taxon>Agaricomycotina</taxon>
        <taxon>Agaricomycetes</taxon>
        <taxon>Agaricomycetidae</taxon>
        <taxon>Agaricales</taxon>
        <taxon>Pleurotineae</taxon>
        <taxon>Pterulaceae</taxon>
        <taxon>Pterulicium</taxon>
    </lineage>
</organism>
<evidence type="ECO:0000259" key="14">
    <source>
        <dbReference type="PROSITE" id="PS51194"/>
    </source>
</evidence>
<dbReference type="Pfam" id="PF00636">
    <property type="entry name" value="Ribonuclease_3"/>
    <property type="match status" value="2"/>
</dbReference>
<evidence type="ECO:0000313" key="17">
    <source>
        <dbReference type="Proteomes" id="UP000305067"/>
    </source>
</evidence>
<sequence length="1363" mass="152628">MRPVPSEPVLIPRKYQEEIFNRARRENVIAVLATGSGKTFISTLLIKHVSTAQSNAKIVFLVPKVNLVKQQGDFLSRSTALRIRQLHGEVDLADGQSWRKLLGEGDCFVMTAQIFYNLLSHSHWMFSEIALVVFDECHNARGNHPYMKVMREYWALKQRQHRPRIFGMTASPVTNAKDWNIEEMLKRLERSLDCKIIGVLDNVRELNTHSPKPIEVMKEYAALEESHGSDYPLPPLRSYLGALDLTETLDNLWSSVVARYEHTLQNVGIHCAELYLFDEMNCRTTTASMAIMNLTGNSSSSSPDSEVVRDIVASYRLLWNDFADVPLDVNWLSPKLRALIDVISENHTPALQAIVFVQQRQVAYCLARVMNMIPALQDKVKCDALTGGNESSFSLSTDWKQVIDSFRRKELNLLFATSVAEEGLDFPSCDLVIRFDELTSIDAYIQSRGRARNPSSAFVLMLQSGDVTTRDRYLRFQRLEPELRQAFQDRHPTLPPSNAGLEDFDIDDATELDVEQRERFVTPAGAVLSYDNAIEHINYLCALTKNDAYTNPTPPRYAITGCFRASIALPRSLPLDIAANYFYQGPYRQSKKEAKRAVAFIAAKRLYELDVFDDHLLPVSKMAEEEEAHAPRSVNSLKESKGPHEVSITVPYPFVVDKPNALWLHEFLIDGAPSAAFITGTACPPVDLWVEGASLELRPGTPYALTGDQLAMLQDFNKHCIWLFNTRKQITADLAVLLAPILLDTRPPQVDFQAVIALLAQPEGSYDWTSIDRRHCGKLLVGNTRQRGRHYILHSILHDVPANSCPTPGTREHGYKSFVEHYEQRWAWKSGAPAKPIPAEGPMVALVDIEQRKDGRYQIDFVAGRQTAPNGRTIPLSICRWLHVSPEVRSAFGHFAPLCHRVSAVYRVRRGRFSLGLPSIREDLLVESLMIPDAQAGFSNQRLETLGDGVLQLLNTVHLYNRYTNRHEGQLTDLRQQSVANKTLRRLAKVAGLPAFIVFEQHRVNRWPFTQIRPDSSVEWTTKRQKIAQYPRRSLQDCTEALLGSSYLSGGVAAALVCGSAFGLNFGGPSPWQSRGYPRGSTATPAAAVFHDLEAELGYEFRNGALLVEAVTHPSFPLSNAEATEDDFEGSFSYQRLEFLGDAVIDLAVMEYVFDKFPEGNSDALTRARQRIISASALAYIAVRYLSLHKLLLSNSTDLTNASIQYVALAECVDPPEIVTNGWKYTPPKPLSDVVESIFAAVLVDSGWDYDRTREVVLHVMNPLLQELNTGILTDPVSRLMVWAAKAGCTQVKISASSDGPPSRNKANQTPCSFVSVHGLAITEPIEGHSRSIARGLAAEEGLRILRDEEKLSTLCECERKKS</sequence>
<keyword evidence="3" id="KW-0677">Repeat</keyword>
<dbReference type="Proteomes" id="UP000305067">
    <property type="component" value="Unassembled WGS sequence"/>
</dbReference>
<dbReference type="OrthoDB" id="416741at2759"/>
<evidence type="ECO:0000256" key="7">
    <source>
        <dbReference type="ARBA" id="ARBA00022840"/>
    </source>
</evidence>
<dbReference type="InterPro" id="IPR038248">
    <property type="entry name" value="Dicer_dimer_sf"/>
</dbReference>
<dbReference type="InterPro" id="IPR027417">
    <property type="entry name" value="P-loop_NTPase"/>
</dbReference>
<evidence type="ECO:0000256" key="10">
    <source>
        <dbReference type="ARBA" id="ARBA00023211"/>
    </source>
</evidence>
<dbReference type="PROSITE" id="PS50142">
    <property type="entry name" value="RNASE_3_2"/>
    <property type="match status" value="2"/>
</dbReference>
<dbReference type="Pfam" id="PF00271">
    <property type="entry name" value="Helicase_C"/>
    <property type="match status" value="1"/>
</dbReference>
<dbReference type="Pfam" id="PF04851">
    <property type="entry name" value="ResIII"/>
    <property type="match status" value="1"/>
</dbReference>
<keyword evidence="11" id="KW-0694">RNA-binding</keyword>
<evidence type="ECO:0000256" key="5">
    <source>
        <dbReference type="ARBA" id="ARBA00022801"/>
    </source>
</evidence>
<evidence type="ECO:0000256" key="8">
    <source>
        <dbReference type="ARBA" id="ARBA00022842"/>
    </source>
</evidence>
<dbReference type="Pfam" id="PF03368">
    <property type="entry name" value="Dicer_dimer"/>
    <property type="match status" value="1"/>
</dbReference>
<evidence type="ECO:0000259" key="12">
    <source>
        <dbReference type="PROSITE" id="PS50142"/>
    </source>
</evidence>
<dbReference type="InterPro" id="IPR006935">
    <property type="entry name" value="Helicase/UvrB_N"/>
</dbReference>
<dbReference type="CDD" id="cd00593">
    <property type="entry name" value="RIBOc"/>
    <property type="match status" value="2"/>
</dbReference>
<keyword evidence="6" id="KW-0347">Helicase</keyword>
<evidence type="ECO:0000313" key="16">
    <source>
        <dbReference type="EMBL" id="TFL07814.1"/>
    </source>
</evidence>
<proteinExistence type="inferred from homology"/>
<dbReference type="CDD" id="cd18034">
    <property type="entry name" value="DEXHc_dicer"/>
    <property type="match status" value="1"/>
</dbReference>
<dbReference type="GO" id="GO:0046872">
    <property type="term" value="F:metal ion binding"/>
    <property type="evidence" value="ECO:0007669"/>
    <property type="project" value="UniProtKB-KW"/>
</dbReference>
<evidence type="ECO:0000256" key="1">
    <source>
        <dbReference type="ARBA" id="ARBA00001936"/>
    </source>
</evidence>
<dbReference type="GO" id="GO:0003723">
    <property type="term" value="F:RNA binding"/>
    <property type="evidence" value="ECO:0007669"/>
    <property type="project" value="UniProtKB-UniRule"/>
</dbReference>
<feature type="domain" description="Helicase C-terminal" evidence="14">
    <location>
        <begin position="335"/>
        <end position="502"/>
    </location>
</feature>
<keyword evidence="10" id="KW-0464">Manganese</keyword>
<name>A0A5C3R8L3_9AGAR</name>
<dbReference type="PROSITE" id="PS51327">
    <property type="entry name" value="DICER_DSRBF"/>
    <property type="match status" value="1"/>
</dbReference>
<keyword evidence="4" id="KW-0547">Nucleotide-binding</keyword>
<dbReference type="SUPFAM" id="SSF52540">
    <property type="entry name" value="P-loop containing nucleoside triphosphate hydrolases"/>
    <property type="match status" value="1"/>
</dbReference>
<keyword evidence="8" id="KW-0460">Magnesium</keyword>
<dbReference type="Gene3D" id="3.30.160.380">
    <property type="entry name" value="Dicer dimerisation domain"/>
    <property type="match status" value="1"/>
</dbReference>
<evidence type="ECO:0000259" key="15">
    <source>
        <dbReference type="PROSITE" id="PS51327"/>
    </source>
</evidence>
<dbReference type="STRING" id="1884261.A0A5C3R8L3"/>
<dbReference type="SUPFAM" id="SSF69065">
    <property type="entry name" value="RNase III domain-like"/>
    <property type="match status" value="2"/>
</dbReference>
<comment type="similarity">
    <text evidence="11">Belongs to the helicase family. Dicer subfamily.</text>
</comment>
<dbReference type="PROSITE" id="PS51192">
    <property type="entry name" value="HELICASE_ATP_BIND_1"/>
    <property type="match status" value="1"/>
</dbReference>
<keyword evidence="7" id="KW-0067">ATP-binding</keyword>
<keyword evidence="2" id="KW-0479">Metal-binding</keyword>
<dbReference type="PROSITE" id="PS51194">
    <property type="entry name" value="HELICASE_CTER"/>
    <property type="match status" value="1"/>
</dbReference>
<dbReference type="GO" id="GO:0004386">
    <property type="term" value="F:helicase activity"/>
    <property type="evidence" value="ECO:0007669"/>
    <property type="project" value="UniProtKB-KW"/>
</dbReference>
<keyword evidence="9" id="KW-0943">RNA-mediated gene silencing</keyword>
<dbReference type="GO" id="GO:0005524">
    <property type="term" value="F:ATP binding"/>
    <property type="evidence" value="ECO:0007669"/>
    <property type="project" value="UniProtKB-KW"/>
</dbReference>
<evidence type="ECO:0000256" key="6">
    <source>
        <dbReference type="ARBA" id="ARBA00022806"/>
    </source>
</evidence>
<dbReference type="SMART" id="SM00490">
    <property type="entry name" value="HELICc"/>
    <property type="match status" value="1"/>
</dbReference>
<accession>A0A5C3R8L3</accession>
<feature type="domain" description="RNase III" evidence="12">
    <location>
        <begin position="908"/>
        <end position="1051"/>
    </location>
</feature>
<dbReference type="GO" id="GO:0006396">
    <property type="term" value="P:RNA processing"/>
    <property type="evidence" value="ECO:0007669"/>
    <property type="project" value="InterPro"/>
</dbReference>
<dbReference type="EMBL" id="ML178814">
    <property type="protein sequence ID" value="TFL07814.1"/>
    <property type="molecule type" value="Genomic_DNA"/>
</dbReference>
<dbReference type="PANTHER" id="PTHR14950">
    <property type="entry name" value="DICER-RELATED"/>
    <property type="match status" value="1"/>
</dbReference>
<feature type="domain" description="Helicase ATP-binding" evidence="13">
    <location>
        <begin position="19"/>
        <end position="190"/>
    </location>
</feature>
<dbReference type="Gene3D" id="1.10.1520.10">
    <property type="entry name" value="Ribonuclease III domain"/>
    <property type="match status" value="2"/>
</dbReference>
<evidence type="ECO:0000256" key="11">
    <source>
        <dbReference type="PROSITE-ProRule" id="PRU00657"/>
    </source>
</evidence>
<dbReference type="SMART" id="SM00535">
    <property type="entry name" value="RIBOc"/>
    <property type="match status" value="2"/>
</dbReference>
<dbReference type="InterPro" id="IPR005034">
    <property type="entry name" value="Dicer_dimerisation"/>
</dbReference>
<feature type="domain" description="RNase III" evidence="12">
    <location>
        <begin position="1090"/>
        <end position="1247"/>
    </location>
</feature>
<dbReference type="GO" id="GO:0003677">
    <property type="term" value="F:DNA binding"/>
    <property type="evidence" value="ECO:0007669"/>
    <property type="project" value="InterPro"/>
</dbReference>
<evidence type="ECO:0000256" key="4">
    <source>
        <dbReference type="ARBA" id="ARBA00022741"/>
    </source>
</evidence>
<reference evidence="16 17" key="1">
    <citation type="journal article" date="2019" name="Nat. Ecol. Evol.">
        <title>Megaphylogeny resolves global patterns of mushroom evolution.</title>
        <authorList>
            <person name="Varga T."/>
            <person name="Krizsan K."/>
            <person name="Foldi C."/>
            <person name="Dima B."/>
            <person name="Sanchez-Garcia M."/>
            <person name="Sanchez-Ramirez S."/>
            <person name="Szollosi G.J."/>
            <person name="Szarkandi J.G."/>
            <person name="Papp V."/>
            <person name="Albert L."/>
            <person name="Andreopoulos W."/>
            <person name="Angelini C."/>
            <person name="Antonin V."/>
            <person name="Barry K.W."/>
            <person name="Bougher N.L."/>
            <person name="Buchanan P."/>
            <person name="Buyck B."/>
            <person name="Bense V."/>
            <person name="Catcheside P."/>
            <person name="Chovatia M."/>
            <person name="Cooper J."/>
            <person name="Damon W."/>
            <person name="Desjardin D."/>
            <person name="Finy P."/>
            <person name="Geml J."/>
            <person name="Haridas S."/>
            <person name="Hughes K."/>
            <person name="Justo A."/>
            <person name="Karasinski D."/>
            <person name="Kautmanova I."/>
            <person name="Kiss B."/>
            <person name="Kocsube S."/>
            <person name="Kotiranta H."/>
            <person name="LaButti K.M."/>
            <person name="Lechner B.E."/>
            <person name="Liimatainen K."/>
            <person name="Lipzen A."/>
            <person name="Lukacs Z."/>
            <person name="Mihaltcheva S."/>
            <person name="Morgado L.N."/>
            <person name="Niskanen T."/>
            <person name="Noordeloos M.E."/>
            <person name="Ohm R.A."/>
            <person name="Ortiz-Santana B."/>
            <person name="Ovrebo C."/>
            <person name="Racz N."/>
            <person name="Riley R."/>
            <person name="Savchenko A."/>
            <person name="Shiryaev A."/>
            <person name="Soop K."/>
            <person name="Spirin V."/>
            <person name="Szebenyi C."/>
            <person name="Tomsovsky M."/>
            <person name="Tulloss R.E."/>
            <person name="Uehling J."/>
            <person name="Grigoriev I.V."/>
            <person name="Vagvolgyi C."/>
            <person name="Papp T."/>
            <person name="Martin F.M."/>
            <person name="Miettinen O."/>
            <person name="Hibbett D.S."/>
            <person name="Nagy L.G."/>
        </authorList>
    </citation>
    <scope>NUCLEOTIDE SEQUENCE [LARGE SCALE GENOMIC DNA]</scope>
    <source>
        <strain evidence="16 17">CBS 309.79</strain>
    </source>
</reference>
<keyword evidence="17" id="KW-1185">Reference proteome</keyword>